<name>A0A067PHM4_9AGAM</name>
<reference evidence="3" key="1">
    <citation type="journal article" date="2014" name="Proc. Natl. Acad. Sci. U.S.A.">
        <title>Extensive sampling of basidiomycete genomes demonstrates inadequacy of the white-rot/brown-rot paradigm for wood decay fungi.</title>
        <authorList>
            <person name="Riley R."/>
            <person name="Salamov A.A."/>
            <person name="Brown D.W."/>
            <person name="Nagy L.G."/>
            <person name="Floudas D."/>
            <person name="Held B.W."/>
            <person name="Levasseur A."/>
            <person name="Lombard V."/>
            <person name="Morin E."/>
            <person name="Otillar R."/>
            <person name="Lindquist E.A."/>
            <person name="Sun H."/>
            <person name="LaButti K.M."/>
            <person name="Schmutz J."/>
            <person name="Jabbour D."/>
            <person name="Luo H."/>
            <person name="Baker S.E."/>
            <person name="Pisabarro A.G."/>
            <person name="Walton J.D."/>
            <person name="Blanchette R.A."/>
            <person name="Henrissat B."/>
            <person name="Martin F."/>
            <person name="Cullen D."/>
            <person name="Hibbett D.S."/>
            <person name="Grigoriev I.V."/>
        </authorList>
    </citation>
    <scope>NUCLEOTIDE SEQUENCE [LARGE SCALE GENOMIC DNA]</scope>
    <source>
        <strain evidence="3">MUCL 33604</strain>
    </source>
</reference>
<organism evidence="2 3">
    <name type="scientific">Jaapia argillacea MUCL 33604</name>
    <dbReference type="NCBI Taxonomy" id="933084"/>
    <lineage>
        <taxon>Eukaryota</taxon>
        <taxon>Fungi</taxon>
        <taxon>Dikarya</taxon>
        <taxon>Basidiomycota</taxon>
        <taxon>Agaricomycotina</taxon>
        <taxon>Agaricomycetes</taxon>
        <taxon>Agaricomycetidae</taxon>
        <taxon>Jaapiales</taxon>
        <taxon>Jaapiaceae</taxon>
        <taxon>Jaapia</taxon>
    </lineage>
</organism>
<protein>
    <submittedName>
        <fullName evidence="2">Uncharacterized protein</fullName>
    </submittedName>
</protein>
<keyword evidence="3" id="KW-1185">Reference proteome</keyword>
<feature type="compositionally biased region" description="Polar residues" evidence="1">
    <location>
        <begin position="83"/>
        <end position="102"/>
    </location>
</feature>
<feature type="region of interest" description="Disordered" evidence="1">
    <location>
        <begin position="73"/>
        <end position="102"/>
    </location>
</feature>
<evidence type="ECO:0000256" key="1">
    <source>
        <dbReference type="SAM" id="MobiDB-lite"/>
    </source>
</evidence>
<dbReference type="AlphaFoldDB" id="A0A067PHM4"/>
<accession>A0A067PHM4</accession>
<dbReference type="InParanoid" id="A0A067PHM4"/>
<dbReference type="Proteomes" id="UP000027265">
    <property type="component" value="Unassembled WGS sequence"/>
</dbReference>
<evidence type="ECO:0000313" key="2">
    <source>
        <dbReference type="EMBL" id="KDQ53350.1"/>
    </source>
</evidence>
<sequence>MFNHITSAILRCSLAHPPVLPIHQSTLFNVSISLCCVPEISTLAVSLVVTQAPPQNQINCTCKTNSWTRTSKPASCHEPTPISPTNPTVTTSGFTSAHTKSW</sequence>
<proteinExistence type="predicted"/>
<evidence type="ECO:0000313" key="3">
    <source>
        <dbReference type="Proteomes" id="UP000027265"/>
    </source>
</evidence>
<dbReference type="HOGENOM" id="CLU_2277893_0_0_1"/>
<gene>
    <name evidence="2" type="ORF">JAAARDRAFT_433480</name>
</gene>
<dbReference type="EMBL" id="KL197734">
    <property type="protein sequence ID" value="KDQ53350.1"/>
    <property type="molecule type" value="Genomic_DNA"/>
</dbReference>